<evidence type="ECO:0000256" key="7">
    <source>
        <dbReference type="ARBA" id="ARBA00022833"/>
    </source>
</evidence>
<comment type="subcellular location">
    <subcellularLocation>
        <location evidence="1">Nucleus</location>
    </subcellularLocation>
</comment>
<dbReference type="OrthoDB" id="787137at2759"/>
<dbReference type="PANTHER" id="PTHR10615:SF219">
    <property type="entry name" value="HISTONE ACETYLTRANSFERASE KAT5"/>
    <property type="match status" value="1"/>
</dbReference>
<keyword evidence="11" id="KW-0539">Nucleus</keyword>
<dbReference type="EMBL" id="FO082056">
    <property type="protein sequence ID" value="CCE78845.1"/>
    <property type="molecule type" value="Genomic_DNA"/>
</dbReference>
<evidence type="ECO:0000256" key="13">
    <source>
        <dbReference type="PIRSR" id="PIRSR602717-51"/>
    </source>
</evidence>
<evidence type="ECO:0000313" key="15">
    <source>
        <dbReference type="EMBL" id="CCE78845.1"/>
    </source>
</evidence>
<dbReference type="EC" id="2.3.1.48" evidence="3"/>
<evidence type="ECO:0000256" key="11">
    <source>
        <dbReference type="ARBA" id="ARBA00023242"/>
    </source>
</evidence>
<dbReference type="GO" id="GO:0046972">
    <property type="term" value="F:histone H4K16 acetyltransferase activity"/>
    <property type="evidence" value="ECO:0007669"/>
    <property type="project" value="TreeGrafter"/>
</dbReference>
<dbReference type="InParanoid" id="G8YQB0"/>
<proteinExistence type="inferred from homology"/>
<evidence type="ECO:0000313" key="16">
    <source>
        <dbReference type="Proteomes" id="UP000005222"/>
    </source>
</evidence>
<dbReference type="InterPro" id="IPR036388">
    <property type="entry name" value="WH-like_DNA-bd_sf"/>
</dbReference>
<dbReference type="Gene3D" id="3.30.60.60">
    <property type="entry name" value="N-acetyl transferase-like"/>
    <property type="match status" value="1"/>
</dbReference>
<keyword evidence="6" id="KW-0863">Zinc-finger</keyword>
<keyword evidence="7" id="KW-0862">Zinc</keyword>
<dbReference type="OMA" id="VIPCYQK"/>
<organism evidence="15 16">
    <name type="scientific">Pichia sorbitophila (strain ATCC MYA-4447 / BCRC 22081 / CBS 7064 / NBRC 10061 / NRRL Y-12695)</name>
    <name type="common">Hybrid yeast</name>
    <dbReference type="NCBI Taxonomy" id="559304"/>
    <lineage>
        <taxon>Eukaryota</taxon>
        <taxon>Fungi</taxon>
        <taxon>Dikarya</taxon>
        <taxon>Ascomycota</taxon>
        <taxon>Saccharomycotina</taxon>
        <taxon>Pichiomycetes</taxon>
        <taxon>Debaryomycetaceae</taxon>
        <taxon>Millerozyma</taxon>
    </lineage>
</organism>
<dbReference type="eggNOG" id="KOG2747">
    <property type="taxonomic scope" value="Eukaryota"/>
</dbReference>
<evidence type="ECO:0000256" key="4">
    <source>
        <dbReference type="ARBA" id="ARBA00022679"/>
    </source>
</evidence>
<dbReference type="STRING" id="559304.G8YQB0"/>
<accession>G8YQB0</accession>
<dbReference type="Pfam" id="PF01853">
    <property type="entry name" value="MOZ_SAS"/>
    <property type="match status" value="1"/>
</dbReference>
<keyword evidence="4" id="KW-0808">Transferase</keyword>
<evidence type="ECO:0000256" key="5">
    <source>
        <dbReference type="ARBA" id="ARBA00022723"/>
    </source>
</evidence>
<evidence type="ECO:0000256" key="10">
    <source>
        <dbReference type="ARBA" id="ARBA00023163"/>
    </source>
</evidence>
<keyword evidence="10" id="KW-0804">Transcription</keyword>
<keyword evidence="8" id="KW-0007">Acetylation</keyword>
<dbReference type="SUPFAM" id="SSF55729">
    <property type="entry name" value="Acyl-CoA N-acyltransferases (Nat)"/>
    <property type="match status" value="1"/>
</dbReference>
<dbReference type="PROSITE" id="PS51726">
    <property type="entry name" value="MYST_HAT"/>
    <property type="match status" value="1"/>
</dbReference>
<dbReference type="GO" id="GO:0006355">
    <property type="term" value="P:regulation of DNA-templated transcription"/>
    <property type="evidence" value="ECO:0007669"/>
    <property type="project" value="InterPro"/>
</dbReference>
<evidence type="ECO:0000256" key="3">
    <source>
        <dbReference type="ARBA" id="ARBA00013184"/>
    </source>
</evidence>
<dbReference type="Gene3D" id="3.40.630.30">
    <property type="match status" value="1"/>
</dbReference>
<evidence type="ECO:0000256" key="6">
    <source>
        <dbReference type="ARBA" id="ARBA00022771"/>
    </source>
</evidence>
<dbReference type="Proteomes" id="UP000005222">
    <property type="component" value="Chromosome D"/>
</dbReference>
<dbReference type="GO" id="GO:0008270">
    <property type="term" value="F:zinc ion binding"/>
    <property type="evidence" value="ECO:0007669"/>
    <property type="project" value="UniProtKB-KW"/>
</dbReference>
<evidence type="ECO:0000256" key="1">
    <source>
        <dbReference type="ARBA" id="ARBA00004123"/>
    </source>
</evidence>
<dbReference type="InterPro" id="IPR002717">
    <property type="entry name" value="HAT_MYST-type"/>
</dbReference>
<evidence type="ECO:0000256" key="8">
    <source>
        <dbReference type="ARBA" id="ARBA00022990"/>
    </source>
</evidence>
<reference evidence="15 16" key="1">
    <citation type="journal article" date="2012" name="G3 (Bethesda)">
        <title>Pichia sorbitophila, an interspecies yeast hybrid reveals early steps of genome resolution following polyploidization.</title>
        <authorList>
            <person name="Leh Louis V."/>
            <person name="Despons L."/>
            <person name="Friedrich A."/>
            <person name="Martin T."/>
            <person name="Durrens P."/>
            <person name="Casaregola S."/>
            <person name="Neuveglise C."/>
            <person name="Fairhead C."/>
            <person name="Marck C."/>
            <person name="Cruz J.A."/>
            <person name="Straub M.L."/>
            <person name="Kugler V."/>
            <person name="Sacerdot C."/>
            <person name="Uzunov Z."/>
            <person name="Thierry A."/>
            <person name="Weiss S."/>
            <person name="Bleykasten C."/>
            <person name="De Montigny J."/>
            <person name="Jacques N."/>
            <person name="Jung P."/>
            <person name="Lemaire M."/>
            <person name="Mallet S."/>
            <person name="Morel G."/>
            <person name="Richard G.F."/>
            <person name="Sarkar A."/>
            <person name="Savel G."/>
            <person name="Schacherer J."/>
            <person name="Seret M.L."/>
            <person name="Talla E."/>
            <person name="Samson G."/>
            <person name="Jubin C."/>
            <person name="Poulain J."/>
            <person name="Vacherie B."/>
            <person name="Barbe V."/>
            <person name="Pelletier E."/>
            <person name="Sherman D.J."/>
            <person name="Westhof E."/>
            <person name="Weissenbach J."/>
            <person name="Baret P.V."/>
            <person name="Wincker P."/>
            <person name="Gaillardin C."/>
            <person name="Dujon B."/>
            <person name="Souciet J.L."/>
        </authorList>
    </citation>
    <scope>NUCLEOTIDE SEQUENCE [LARGE SCALE GENOMIC DNA]</scope>
    <source>
        <strain evidence="16">ATCC MYA-4447 / BCRC 22081 / CBS 7064 / NBRC 10061 / NRRL Y-12695</strain>
    </source>
</reference>
<dbReference type="Gene3D" id="1.10.10.10">
    <property type="entry name" value="Winged helix-like DNA-binding domain superfamily/Winged helix DNA-binding domain"/>
    <property type="match status" value="1"/>
</dbReference>
<dbReference type="GO" id="GO:0005634">
    <property type="term" value="C:nucleus"/>
    <property type="evidence" value="ECO:0007669"/>
    <property type="project" value="UniProtKB-SubCell"/>
</dbReference>
<keyword evidence="12" id="KW-0012">Acyltransferase</keyword>
<protein>
    <recommendedName>
        <fullName evidence="3">histone acetyltransferase</fullName>
        <ecNumber evidence="3">2.3.1.48</ecNumber>
    </recommendedName>
</protein>
<dbReference type="PANTHER" id="PTHR10615">
    <property type="entry name" value="HISTONE ACETYLTRANSFERASE"/>
    <property type="match status" value="1"/>
</dbReference>
<dbReference type="InterPro" id="IPR050603">
    <property type="entry name" value="MYST_HAT"/>
</dbReference>
<dbReference type="AlphaFoldDB" id="G8YQB0"/>
<dbReference type="FunCoup" id="G8YQB0">
    <property type="interactions" value="516"/>
</dbReference>
<evidence type="ECO:0000259" key="14">
    <source>
        <dbReference type="PROSITE" id="PS51726"/>
    </source>
</evidence>
<keyword evidence="16" id="KW-1185">Reference proteome</keyword>
<gene>
    <name evidence="15" type="primary">Piso0_000877</name>
    <name evidence="15" type="ORF">GNLVRS01_PISO0D06053g</name>
</gene>
<comment type="similarity">
    <text evidence="2">Belongs to the MYST (SAS/MOZ) family.</text>
</comment>
<sequence>MEASSGKLSEKSKEDLYGILDRPNIGSISYGPYEFESWYGNAAYFNPKISHQSLLGYESYDNTSLEHNLRHLKRNTNEERSDSSSSQDKGYWLEKLYVCRYCFKYSSFPYLLKQHEIVCPYNRRYPLIGRLVYRDDNNGIFIKKVQGHKHKLFCQCMCLFSKLFLDDKSIYYAVDTFDFYVVYGRCDDTSQGASDEPQYIPNGFFSKEKVPWDPSNNLACICVFPPFQRRSLGSLMIELSYYLANIVDRLSASGPEFPLSKFGKICYLRFWSKKLAAVILTELSSENVFDLSSLSDLTGFRKEDILLTLEFMGVIYIQEHSGKTSLHLKALENWCINNKVDRGNVKVHLDETCLLVSHSYI</sequence>
<feature type="domain" description="MYST-type HAT" evidence="14">
    <location>
        <begin position="20"/>
        <end position="336"/>
    </location>
</feature>
<keyword evidence="9" id="KW-0805">Transcription regulation</keyword>
<evidence type="ECO:0000256" key="2">
    <source>
        <dbReference type="ARBA" id="ARBA00010107"/>
    </source>
</evidence>
<dbReference type="HOGENOM" id="CLU_011815_0_2_1"/>
<evidence type="ECO:0000256" key="12">
    <source>
        <dbReference type="ARBA" id="ARBA00023315"/>
    </source>
</evidence>
<keyword evidence="5" id="KW-0479">Metal-binding</keyword>
<evidence type="ECO:0000256" key="9">
    <source>
        <dbReference type="ARBA" id="ARBA00023015"/>
    </source>
</evidence>
<dbReference type="GO" id="GO:0035267">
    <property type="term" value="C:NuA4 histone acetyltransferase complex"/>
    <property type="evidence" value="ECO:0007669"/>
    <property type="project" value="TreeGrafter"/>
</dbReference>
<name>G8YQB0_PICSO</name>
<feature type="active site" description="Proton donor/acceptor" evidence="13">
    <location>
        <position position="256"/>
    </location>
</feature>
<dbReference type="InterPro" id="IPR016181">
    <property type="entry name" value="Acyl_CoA_acyltransferase"/>
</dbReference>